<gene>
    <name evidence="13" type="ORF">IAC43_02580</name>
</gene>
<dbReference type="InterPro" id="IPR017871">
    <property type="entry name" value="ABC_transporter-like_CS"/>
</dbReference>
<reference evidence="13" key="1">
    <citation type="submission" date="2020-10" db="EMBL/GenBank/DDBJ databases">
        <authorList>
            <person name="Gilroy R."/>
        </authorList>
    </citation>
    <scope>NUCLEOTIDE SEQUENCE</scope>
    <source>
        <strain evidence="13">ChiBcec7-5410</strain>
    </source>
</reference>
<keyword evidence="2" id="KW-0813">Transport</keyword>
<dbReference type="Proteomes" id="UP000824160">
    <property type="component" value="Unassembled WGS sequence"/>
</dbReference>
<name>A0A9D1H782_9FIRM</name>
<feature type="domain" description="ABC transmembrane type-1" evidence="12">
    <location>
        <begin position="40"/>
        <end position="327"/>
    </location>
</feature>
<dbReference type="InterPro" id="IPR039421">
    <property type="entry name" value="Type_1_exporter"/>
</dbReference>
<dbReference type="FunFam" id="1.20.1560.10:FF:000011">
    <property type="entry name" value="Multidrug ABC transporter ATP-binding protein"/>
    <property type="match status" value="1"/>
</dbReference>
<feature type="coiled-coil region" evidence="9">
    <location>
        <begin position="315"/>
        <end position="342"/>
    </location>
</feature>
<evidence type="ECO:0000313" key="14">
    <source>
        <dbReference type="Proteomes" id="UP000824160"/>
    </source>
</evidence>
<feature type="transmembrane region" description="Helical" evidence="10">
    <location>
        <begin position="84"/>
        <end position="106"/>
    </location>
</feature>
<evidence type="ECO:0000313" key="13">
    <source>
        <dbReference type="EMBL" id="HIT94049.1"/>
    </source>
</evidence>
<evidence type="ECO:0000256" key="2">
    <source>
        <dbReference type="ARBA" id="ARBA00022448"/>
    </source>
</evidence>
<evidence type="ECO:0000256" key="10">
    <source>
        <dbReference type="SAM" id="Phobius"/>
    </source>
</evidence>
<dbReference type="Gene3D" id="3.40.50.300">
    <property type="entry name" value="P-loop containing nucleotide triphosphate hydrolases"/>
    <property type="match status" value="1"/>
</dbReference>
<evidence type="ECO:0000256" key="5">
    <source>
        <dbReference type="ARBA" id="ARBA00022741"/>
    </source>
</evidence>
<dbReference type="PROSITE" id="PS50893">
    <property type="entry name" value="ABC_TRANSPORTER_2"/>
    <property type="match status" value="1"/>
</dbReference>
<dbReference type="SUPFAM" id="SSF90123">
    <property type="entry name" value="ABC transporter transmembrane region"/>
    <property type="match status" value="1"/>
</dbReference>
<dbReference type="InterPro" id="IPR003439">
    <property type="entry name" value="ABC_transporter-like_ATP-bd"/>
</dbReference>
<dbReference type="Pfam" id="PF00005">
    <property type="entry name" value="ABC_tran"/>
    <property type="match status" value="1"/>
</dbReference>
<evidence type="ECO:0000256" key="3">
    <source>
        <dbReference type="ARBA" id="ARBA00022475"/>
    </source>
</evidence>
<dbReference type="GO" id="GO:0015421">
    <property type="term" value="F:ABC-type oligopeptide transporter activity"/>
    <property type="evidence" value="ECO:0007669"/>
    <property type="project" value="TreeGrafter"/>
</dbReference>
<dbReference type="PANTHER" id="PTHR43394">
    <property type="entry name" value="ATP-DEPENDENT PERMEASE MDL1, MITOCHONDRIAL"/>
    <property type="match status" value="1"/>
</dbReference>
<dbReference type="PROSITE" id="PS50929">
    <property type="entry name" value="ABC_TM1F"/>
    <property type="match status" value="1"/>
</dbReference>
<sequence>MFSGKNASLQKGVPDKPRMKTTQILSRLWKYLYKFKFLLFAALVMTVTSNLLALAGPSLAGNAVNAIVGIGQVDFQTVFRCCGLMIICYALASLFEWLLSVMLIRLSQKIVFQMRKDVFDHLTTLPVSFFDRHQTGDIISHISYDIDTVNTSLSSDLVQICSSVITVVGSLIMMICINPPLVLVFVVTVPISIMFTRYMSKKVRPLFSRRSAKMGELNGYTEESISGHKTIKSYHQEETMNNRFSTRNTESCDAYYQADYASAGMGPSVNFINNLSLALISVFGAMLYLFGGRFALTLGDLSSFVLYSRKFSGPINEIANVISELQSALAAAERVFLLLEEKPEAADAPDAQALTVTNGEVEMEHIRFGYLPGQEIIHDLTLKADGGSLTAIVGPTGAGKTTLTNLLMRFYDPDSGTICIDRQNIQTVTRSSLRLAYAMVLQETWLFTGTVRENIAYGRPDASQEEIEAAAKAAYIHDFIMALPQGYDTLLTEDGINISQGQKQLLTIARAMLLDAQMLILDEATSNVDTRTEIRIQAAMRQLMKGKTCFVIAHRLSTIQNADNILVVRDGDIVEQGTHSQLIEKDGFYARLFYSQFS</sequence>
<evidence type="ECO:0000256" key="8">
    <source>
        <dbReference type="ARBA" id="ARBA00023136"/>
    </source>
</evidence>
<comment type="subcellular location">
    <subcellularLocation>
        <location evidence="1">Cell membrane</location>
        <topology evidence="1">Multi-pass membrane protein</topology>
    </subcellularLocation>
</comment>
<feature type="transmembrane region" description="Helical" evidence="10">
    <location>
        <begin position="275"/>
        <end position="296"/>
    </location>
</feature>
<dbReference type="InterPro" id="IPR027417">
    <property type="entry name" value="P-loop_NTPase"/>
</dbReference>
<dbReference type="EMBL" id="DVLW01000070">
    <property type="protein sequence ID" value="HIT94049.1"/>
    <property type="molecule type" value="Genomic_DNA"/>
</dbReference>
<dbReference type="Gene3D" id="1.20.1560.10">
    <property type="entry name" value="ABC transporter type 1, transmembrane domain"/>
    <property type="match status" value="1"/>
</dbReference>
<dbReference type="GO" id="GO:0005524">
    <property type="term" value="F:ATP binding"/>
    <property type="evidence" value="ECO:0007669"/>
    <property type="project" value="UniProtKB-KW"/>
</dbReference>
<comment type="caution">
    <text evidence="13">The sequence shown here is derived from an EMBL/GenBank/DDBJ whole genome shotgun (WGS) entry which is preliminary data.</text>
</comment>
<proteinExistence type="predicted"/>
<feature type="domain" description="ABC transporter" evidence="11">
    <location>
        <begin position="361"/>
        <end position="595"/>
    </location>
</feature>
<keyword evidence="9" id="KW-0175">Coiled coil</keyword>
<evidence type="ECO:0000256" key="7">
    <source>
        <dbReference type="ARBA" id="ARBA00022989"/>
    </source>
</evidence>
<dbReference type="CDD" id="cd18547">
    <property type="entry name" value="ABC_6TM_Tm288_like"/>
    <property type="match status" value="1"/>
</dbReference>
<protein>
    <submittedName>
        <fullName evidence="13">ABC transporter ATP-binding protein</fullName>
    </submittedName>
</protein>
<keyword evidence="5" id="KW-0547">Nucleotide-binding</keyword>
<keyword evidence="8 10" id="KW-0472">Membrane</keyword>
<keyword evidence="3" id="KW-1003">Cell membrane</keyword>
<dbReference type="InterPro" id="IPR003593">
    <property type="entry name" value="AAA+_ATPase"/>
</dbReference>
<dbReference type="InterPro" id="IPR036640">
    <property type="entry name" value="ABC1_TM_sf"/>
</dbReference>
<dbReference type="FunFam" id="3.40.50.300:FF:000287">
    <property type="entry name" value="Multidrug ABC transporter ATP-binding protein"/>
    <property type="match status" value="1"/>
</dbReference>
<keyword evidence="4 10" id="KW-0812">Transmembrane</keyword>
<evidence type="ECO:0000256" key="1">
    <source>
        <dbReference type="ARBA" id="ARBA00004651"/>
    </source>
</evidence>
<dbReference type="PANTHER" id="PTHR43394:SF1">
    <property type="entry name" value="ATP-BINDING CASSETTE SUB-FAMILY B MEMBER 10, MITOCHONDRIAL"/>
    <property type="match status" value="1"/>
</dbReference>
<dbReference type="AlphaFoldDB" id="A0A9D1H782"/>
<accession>A0A9D1H782</accession>
<dbReference type="SUPFAM" id="SSF52540">
    <property type="entry name" value="P-loop containing nucleoside triphosphate hydrolases"/>
    <property type="match status" value="1"/>
</dbReference>
<evidence type="ECO:0000259" key="11">
    <source>
        <dbReference type="PROSITE" id="PS50893"/>
    </source>
</evidence>
<dbReference type="GO" id="GO:0016887">
    <property type="term" value="F:ATP hydrolysis activity"/>
    <property type="evidence" value="ECO:0007669"/>
    <property type="project" value="InterPro"/>
</dbReference>
<evidence type="ECO:0000259" key="12">
    <source>
        <dbReference type="PROSITE" id="PS50929"/>
    </source>
</evidence>
<dbReference type="SMART" id="SM00382">
    <property type="entry name" value="AAA"/>
    <property type="match status" value="1"/>
</dbReference>
<organism evidence="13 14">
    <name type="scientific">Candidatus Faecivivens stercoripullorum</name>
    <dbReference type="NCBI Taxonomy" id="2840805"/>
    <lineage>
        <taxon>Bacteria</taxon>
        <taxon>Bacillati</taxon>
        <taxon>Bacillota</taxon>
        <taxon>Clostridia</taxon>
        <taxon>Eubacteriales</taxon>
        <taxon>Oscillospiraceae</taxon>
        <taxon>Oscillospiraceae incertae sedis</taxon>
        <taxon>Candidatus Faecivivens</taxon>
    </lineage>
</organism>
<evidence type="ECO:0000256" key="9">
    <source>
        <dbReference type="SAM" id="Coils"/>
    </source>
</evidence>
<dbReference type="GO" id="GO:0005886">
    <property type="term" value="C:plasma membrane"/>
    <property type="evidence" value="ECO:0007669"/>
    <property type="project" value="UniProtKB-SubCell"/>
</dbReference>
<dbReference type="PROSITE" id="PS00211">
    <property type="entry name" value="ABC_TRANSPORTER_1"/>
    <property type="match status" value="1"/>
</dbReference>
<dbReference type="CDD" id="cd03254">
    <property type="entry name" value="ABCC_Glucan_exporter_like"/>
    <property type="match status" value="1"/>
</dbReference>
<feature type="transmembrane region" description="Helical" evidence="10">
    <location>
        <begin position="181"/>
        <end position="200"/>
    </location>
</feature>
<evidence type="ECO:0000256" key="4">
    <source>
        <dbReference type="ARBA" id="ARBA00022692"/>
    </source>
</evidence>
<reference evidence="13" key="2">
    <citation type="journal article" date="2021" name="PeerJ">
        <title>Extensive microbial diversity within the chicken gut microbiome revealed by metagenomics and culture.</title>
        <authorList>
            <person name="Gilroy R."/>
            <person name="Ravi A."/>
            <person name="Getino M."/>
            <person name="Pursley I."/>
            <person name="Horton D.L."/>
            <person name="Alikhan N.F."/>
            <person name="Baker D."/>
            <person name="Gharbi K."/>
            <person name="Hall N."/>
            <person name="Watson M."/>
            <person name="Adriaenssens E.M."/>
            <person name="Foster-Nyarko E."/>
            <person name="Jarju S."/>
            <person name="Secka A."/>
            <person name="Antonio M."/>
            <person name="Oren A."/>
            <person name="Chaudhuri R.R."/>
            <person name="La Ragione R."/>
            <person name="Hildebrand F."/>
            <person name="Pallen M.J."/>
        </authorList>
    </citation>
    <scope>NUCLEOTIDE SEQUENCE</scope>
    <source>
        <strain evidence="13">ChiBcec7-5410</strain>
    </source>
</reference>
<keyword evidence="6 13" id="KW-0067">ATP-binding</keyword>
<evidence type="ECO:0000256" key="6">
    <source>
        <dbReference type="ARBA" id="ARBA00022840"/>
    </source>
</evidence>
<dbReference type="InterPro" id="IPR011527">
    <property type="entry name" value="ABC1_TM_dom"/>
</dbReference>
<keyword evidence="7 10" id="KW-1133">Transmembrane helix</keyword>
<dbReference type="Pfam" id="PF00664">
    <property type="entry name" value="ABC_membrane"/>
    <property type="match status" value="1"/>
</dbReference>